<comment type="similarity">
    <text evidence="2">Belongs to the OXA1/ALB3/YidC (TC 2.A.9.2) family.</text>
</comment>
<dbReference type="PANTHER" id="PTHR12428:SF65">
    <property type="entry name" value="CYTOCHROME C OXIDASE ASSEMBLY PROTEIN COX18, MITOCHONDRIAL"/>
    <property type="match status" value="1"/>
</dbReference>
<keyword evidence="3 7" id="KW-0812">Transmembrane</keyword>
<dbReference type="InterPro" id="IPR011990">
    <property type="entry name" value="TPR-like_helical_dom_sf"/>
</dbReference>
<dbReference type="GO" id="GO:0032977">
    <property type="term" value="F:membrane insertase activity"/>
    <property type="evidence" value="ECO:0007669"/>
    <property type="project" value="InterPro"/>
</dbReference>
<dbReference type="InterPro" id="IPR019734">
    <property type="entry name" value="TPR_rpt"/>
</dbReference>
<feature type="compositionally biased region" description="Polar residues" evidence="6">
    <location>
        <begin position="269"/>
        <end position="278"/>
    </location>
</feature>
<evidence type="ECO:0000256" key="7">
    <source>
        <dbReference type="SAM" id="Phobius"/>
    </source>
</evidence>
<sequence length="480" mass="53361">MLFRSFSVDVSSNKDLENDGLDHKIGDSGGELGKLDLGFGGGGDELGVGGDEWYDPAVQMVVDLLDWYHDLTGLPWWITIASSTLALRVVLLPVLILQLKKLKRIAELFPKLPPPFPPPFSGKKYSEQYLLFKKEKRAAGCPSFLWFVAYVSVQVPCFLLWMTAIRRMSLNHHPGFDCGGTLWFQDLTELPHGVYGPIFPVLIAGLHFINVQISFRTSSVDKMKGLIGVLAKGSLVYWVTNSSLTAIQQLSLGHPTVRGKLGLPDKNNPVKTESSTDTGLAKVRNSGMPENVQNLSPEELLPLSIQFLAKGQQERAIPLLQLALEKNPDFIRALVVLGQTLMQKGLLIDATDYLERAISKLFLDGHPTKAEELDLLILSSSWAGVTYIRQGKTAEGLQHLQRIAQLKEPDDPKSKAHYFDGLLLLASTLFNEGQKEEAAKHLRLAAAYDPKYNEYLQQCLEDTEFPTKDQKDQQTDATLH</sequence>
<accession>A0AAP0I2Z4</accession>
<dbReference type="CDD" id="cd20069">
    <property type="entry name" value="5TM_Oxa1-like"/>
    <property type="match status" value="1"/>
</dbReference>
<evidence type="ECO:0000256" key="3">
    <source>
        <dbReference type="ARBA" id="ARBA00022692"/>
    </source>
</evidence>
<dbReference type="SMART" id="SM00028">
    <property type="entry name" value="TPR"/>
    <property type="match status" value="3"/>
</dbReference>
<gene>
    <name evidence="8" type="ORF">Scep_022878</name>
</gene>
<evidence type="ECO:0000256" key="5">
    <source>
        <dbReference type="ARBA" id="ARBA00023136"/>
    </source>
</evidence>
<feature type="transmembrane region" description="Helical" evidence="7">
    <location>
        <begin position="144"/>
        <end position="164"/>
    </location>
</feature>
<comment type="subcellular location">
    <subcellularLocation>
        <location evidence="1">Membrane</location>
        <topology evidence="1">Multi-pass membrane protein</topology>
    </subcellularLocation>
</comment>
<dbReference type="GO" id="GO:0032979">
    <property type="term" value="P:protein insertion into mitochondrial inner membrane from matrix"/>
    <property type="evidence" value="ECO:0007669"/>
    <property type="project" value="TreeGrafter"/>
</dbReference>
<comment type="caution">
    <text evidence="8">The sequence shown here is derived from an EMBL/GenBank/DDBJ whole genome shotgun (WGS) entry which is preliminary data.</text>
</comment>
<dbReference type="AlphaFoldDB" id="A0AAP0I2Z4"/>
<reference evidence="8 9" key="1">
    <citation type="submission" date="2024-01" db="EMBL/GenBank/DDBJ databases">
        <title>Genome assemblies of Stephania.</title>
        <authorList>
            <person name="Yang L."/>
        </authorList>
    </citation>
    <scope>NUCLEOTIDE SEQUENCE [LARGE SCALE GENOMIC DNA]</scope>
    <source>
        <strain evidence="8">JXDWG</strain>
        <tissue evidence="8">Leaf</tissue>
    </source>
</reference>
<dbReference type="SUPFAM" id="SSF48452">
    <property type="entry name" value="TPR-like"/>
    <property type="match status" value="1"/>
</dbReference>
<protein>
    <recommendedName>
        <fullName evidence="10">ALBINO3-like protein 2, chloroplastic</fullName>
    </recommendedName>
</protein>
<evidence type="ECO:0000313" key="9">
    <source>
        <dbReference type="Proteomes" id="UP001419268"/>
    </source>
</evidence>
<evidence type="ECO:0000256" key="6">
    <source>
        <dbReference type="SAM" id="MobiDB-lite"/>
    </source>
</evidence>
<dbReference type="Pfam" id="PF13181">
    <property type="entry name" value="TPR_8"/>
    <property type="match status" value="1"/>
</dbReference>
<organism evidence="8 9">
    <name type="scientific">Stephania cephalantha</name>
    <dbReference type="NCBI Taxonomy" id="152367"/>
    <lineage>
        <taxon>Eukaryota</taxon>
        <taxon>Viridiplantae</taxon>
        <taxon>Streptophyta</taxon>
        <taxon>Embryophyta</taxon>
        <taxon>Tracheophyta</taxon>
        <taxon>Spermatophyta</taxon>
        <taxon>Magnoliopsida</taxon>
        <taxon>Ranunculales</taxon>
        <taxon>Menispermaceae</taxon>
        <taxon>Menispermoideae</taxon>
        <taxon>Cissampelideae</taxon>
        <taxon>Stephania</taxon>
    </lineage>
</organism>
<evidence type="ECO:0008006" key="10">
    <source>
        <dbReference type="Google" id="ProtNLM"/>
    </source>
</evidence>
<keyword evidence="5 7" id="KW-0472">Membrane</keyword>
<evidence type="ECO:0000256" key="2">
    <source>
        <dbReference type="ARBA" id="ARBA00010583"/>
    </source>
</evidence>
<proteinExistence type="inferred from homology"/>
<dbReference type="PANTHER" id="PTHR12428">
    <property type="entry name" value="OXA1"/>
    <property type="match status" value="1"/>
</dbReference>
<keyword evidence="9" id="KW-1185">Reference proteome</keyword>
<keyword evidence="4 7" id="KW-1133">Transmembrane helix</keyword>
<dbReference type="Gene3D" id="1.25.40.10">
    <property type="entry name" value="Tetratricopeptide repeat domain"/>
    <property type="match status" value="1"/>
</dbReference>
<dbReference type="InterPro" id="IPR001708">
    <property type="entry name" value="YidC/ALB3/OXA1/COX18"/>
</dbReference>
<evidence type="ECO:0000256" key="1">
    <source>
        <dbReference type="ARBA" id="ARBA00004141"/>
    </source>
</evidence>
<evidence type="ECO:0000256" key="4">
    <source>
        <dbReference type="ARBA" id="ARBA00022989"/>
    </source>
</evidence>
<dbReference type="Proteomes" id="UP001419268">
    <property type="component" value="Unassembled WGS sequence"/>
</dbReference>
<dbReference type="EMBL" id="JBBNAG010000009">
    <property type="protein sequence ID" value="KAK9106034.1"/>
    <property type="molecule type" value="Genomic_DNA"/>
</dbReference>
<evidence type="ECO:0000313" key="8">
    <source>
        <dbReference type="EMBL" id="KAK9106034.1"/>
    </source>
</evidence>
<dbReference type="GO" id="GO:0005743">
    <property type="term" value="C:mitochondrial inner membrane"/>
    <property type="evidence" value="ECO:0007669"/>
    <property type="project" value="TreeGrafter"/>
</dbReference>
<feature type="transmembrane region" description="Helical" evidence="7">
    <location>
        <begin position="74"/>
        <end position="97"/>
    </location>
</feature>
<feature type="region of interest" description="Disordered" evidence="6">
    <location>
        <begin position="261"/>
        <end position="285"/>
    </location>
</feature>
<feature type="transmembrane region" description="Helical" evidence="7">
    <location>
        <begin position="194"/>
        <end position="215"/>
    </location>
</feature>
<name>A0AAP0I2Z4_9MAGN</name>